<dbReference type="EMBL" id="JFKF01000048">
    <property type="protein sequence ID" value="KDO03235.1"/>
    <property type="molecule type" value="Genomic_DNA"/>
</dbReference>
<protein>
    <submittedName>
        <fullName evidence="1">Uncharacterized protein</fullName>
    </submittedName>
</protein>
<proteinExistence type="predicted"/>
<keyword evidence="2" id="KW-1185">Reference proteome</keyword>
<reference evidence="1 2" key="1">
    <citation type="submission" date="2014-02" db="EMBL/GenBank/DDBJ databases">
        <title>Draft genome sequence of Rickettsia buchneri sp. nov. ISO7T.</title>
        <authorList>
            <person name="Felsheim R.F."/>
            <person name="Kurtti T.J."/>
            <person name="Munderloh U.G."/>
        </authorList>
    </citation>
    <scope>NUCLEOTIDE SEQUENCE [LARGE SCALE GENOMIC DNA]</scope>
    <source>
        <strain evidence="1 2">ISO7</strain>
    </source>
</reference>
<organism evidence="1 2">
    <name type="scientific">Rickettsia tamurae subsp. buchneri</name>
    <dbReference type="NCBI Taxonomy" id="1462938"/>
    <lineage>
        <taxon>Bacteria</taxon>
        <taxon>Pseudomonadati</taxon>
        <taxon>Pseudomonadota</taxon>
        <taxon>Alphaproteobacteria</taxon>
        <taxon>Rickettsiales</taxon>
        <taxon>Rickettsiaceae</taxon>
        <taxon>Rickettsieae</taxon>
        <taxon>Rickettsia</taxon>
        <taxon>spotted fever group</taxon>
    </lineage>
</organism>
<accession>A0A8E0WM61</accession>
<dbReference type="AlphaFoldDB" id="A0A8E0WM61"/>
<name>A0A8E0WM61_9RICK</name>
<sequence length="149" mass="17185">MGKYSQQEAEQIALDIAKINNTIPQNLNSKSSYYIPTKENLRSDFDKNTQILNDQATDINYRNHDIDNQSVEQVLMNNSDNHTAEKVKTLEQLSDKVKNKREQLEDEFNKTPESTIVRTGQKIADNLGISDKARKKRNIKLQGYKNENN</sequence>
<gene>
    <name evidence="1" type="ORF">REISMN_02845</name>
</gene>
<evidence type="ECO:0000313" key="1">
    <source>
        <dbReference type="EMBL" id="KDO03235.1"/>
    </source>
</evidence>
<dbReference type="Proteomes" id="UP000027161">
    <property type="component" value="Unassembled WGS sequence"/>
</dbReference>
<evidence type="ECO:0000313" key="2">
    <source>
        <dbReference type="Proteomes" id="UP000027161"/>
    </source>
</evidence>
<comment type="caution">
    <text evidence="1">The sequence shown here is derived from an EMBL/GenBank/DDBJ whole genome shotgun (WGS) entry which is preliminary data.</text>
</comment>